<name>X1U2Q1_9ZZZZ</name>
<feature type="transmembrane region" description="Helical" evidence="1">
    <location>
        <begin position="19"/>
        <end position="37"/>
    </location>
</feature>
<keyword evidence="1" id="KW-1133">Transmembrane helix</keyword>
<evidence type="ECO:0008006" key="3">
    <source>
        <dbReference type="Google" id="ProtNLM"/>
    </source>
</evidence>
<reference evidence="2" key="1">
    <citation type="journal article" date="2014" name="Front. Microbiol.">
        <title>High frequency of phylogenetically diverse reductive dehalogenase-homologous genes in deep subseafloor sedimentary metagenomes.</title>
        <authorList>
            <person name="Kawai M."/>
            <person name="Futagami T."/>
            <person name="Toyoda A."/>
            <person name="Takaki Y."/>
            <person name="Nishi S."/>
            <person name="Hori S."/>
            <person name="Arai W."/>
            <person name="Tsubouchi T."/>
            <person name="Morono Y."/>
            <person name="Uchiyama I."/>
            <person name="Ito T."/>
            <person name="Fujiyama A."/>
            <person name="Inagaki F."/>
            <person name="Takami H."/>
        </authorList>
    </citation>
    <scope>NUCLEOTIDE SEQUENCE</scope>
    <source>
        <strain evidence="2">Expedition CK06-06</strain>
    </source>
</reference>
<keyword evidence="1" id="KW-0812">Transmembrane</keyword>
<proteinExistence type="predicted"/>
<evidence type="ECO:0000256" key="1">
    <source>
        <dbReference type="SAM" id="Phobius"/>
    </source>
</evidence>
<protein>
    <recommendedName>
        <fullName evidence="3">Major facilitator superfamily (MFS) profile domain-containing protein</fullName>
    </recommendedName>
</protein>
<feature type="transmembrane region" description="Helical" evidence="1">
    <location>
        <begin position="49"/>
        <end position="68"/>
    </location>
</feature>
<feature type="non-terminal residue" evidence="2">
    <location>
        <position position="79"/>
    </location>
</feature>
<keyword evidence="1" id="KW-0472">Membrane</keyword>
<evidence type="ECO:0000313" key="2">
    <source>
        <dbReference type="EMBL" id="GAJ11848.1"/>
    </source>
</evidence>
<dbReference type="AlphaFoldDB" id="X1U2Q1"/>
<accession>X1U2Q1</accession>
<sequence>MPQEAIAFAAPRTEEMTRVAIIGAGAGVTGAVQGVVVKVAPQLGALEPIFTWGTLLGIPAAGAALALFTRGMLSDLCLG</sequence>
<organism evidence="2">
    <name type="scientific">marine sediment metagenome</name>
    <dbReference type="NCBI Taxonomy" id="412755"/>
    <lineage>
        <taxon>unclassified sequences</taxon>
        <taxon>metagenomes</taxon>
        <taxon>ecological metagenomes</taxon>
    </lineage>
</organism>
<gene>
    <name evidence="2" type="ORF">S12H4_51171</name>
</gene>
<dbReference type="EMBL" id="BARW01032306">
    <property type="protein sequence ID" value="GAJ11848.1"/>
    <property type="molecule type" value="Genomic_DNA"/>
</dbReference>
<comment type="caution">
    <text evidence="2">The sequence shown here is derived from an EMBL/GenBank/DDBJ whole genome shotgun (WGS) entry which is preliminary data.</text>
</comment>